<feature type="transmembrane region" description="Helical" evidence="2">
    <location>
        <begin position="226"/>
        <end position="257"/>
    </location>
</feature>
<dbReference type="PANTHER" id="PTHR34379">
    <property type="entry name" value="OS07G0553800 PROTEIN"/>
    <property type="match status" value="1"/>
</dbReference>
<keyword evidence="2" id="KW-0472">Membrane</keyword>
<feature type="region of interest" description="Disordered" evidence="1">
    <location>
        <begin position="67"/>
        <end position="93"/>
    </location>
</feature>
<keyword evidence="4" id="KW-1185">Reference proteome</keyword>
<evidence type="ECO:0000256" key="2">
    <source>
        <dbReference type="SAM" id="Phobius"/>
    </source>
</evidence>
<evidence type="ECO:0000313" key="3">
    <source>
        <dbReference type="EMBL" id="KAL3503292.1"/>
    </source>
</evidence>
<feature type="region of interest" description="Disordered" evidence="1">
    <location>
        <begin position="163"/>
        <end position="193"/>
    </location>
</feature>
<proteinExistence type="predicted"/>
<keyword evidence="2" id="KW-1133">Transmembrane helix</keyword>
<dbReference type="InterPro" id="IPR040411">
    <property type="entry name" value="At5g23160-like"/>
</dbReference>
<dbReference type="PANTHER" id="PTHR34379:SF6">
    <property type="entry name" value="PROTEIN 3F"/>
    <property type="match status" value="1"/>
</dbReference>
<evidence type="ECO:0000256" key="1">
    <source>
        <dbReference type="SAM" id="MobiDB-lite"/>
    </source>
</evidence>
<feature type="compositionally biased region" description="Low complexity" evidence="1">
    <location>
        <begin position="163"/>
        <end position="187"/>
    </location>
</feature>
<protein>
    <submittedName>
        <fullName evidence="3">Uncharacterized protein</fullName>
    </submittedName>
</protein>
<dbReference type="EMBL" id="JBJUIK010000015">
    <property type="protein sequence ID" value="KAL3503292.1"/>
    <property type="molecule type" value="Genomic_DNA"/>
</dbReference>
<accession>A0ABD2Y730</accession>
<dbReference type="AlphaFoldDB" id="A0ABD2Y730"/>
<dbReference type="Proteomes" id="UP001630127">
    <property type="component" value="Unassembled WGS sequence"/>
</dbReference>
<gene>
    <name evidence="3" type="ORF">ACH5RR_037741</name>
</gene>
<comment type="caution">
    <text evidence="3">The sequence shown here is derived from an EMBL/GenBank/DDBJ whole genome shotgun (WGS) entry which is preliminary data.</text>
</comment>
<reference evidence="3 4" key="1">
    <citation type="submission" date="2024-11" db="EMBL/GenBank/DDBJ databases">
        <title>A near-complete genome assembly of Cinchona calisaya.</title>
        <authorList>
            <person name="Lian D.C."/>
            <person name="Zhao X.W."/>
            <person name="Wei L."/>
        </authorList>
    </citation>
    <scope>NUCLEOTIDE SEQUENCE [LARGE SCALE GENOMIC DNA]</scope>
    <source>
        <tissue evidence="3">Nenye</tissue>
    </source>
</reference>
<name>A0ABD2Y730_9GENT</name>
<evidence type="ECO:0000313" key="4">
    <source>
        <dbReference type="Proteomes" id="UP001630127"/>
    </source>
</evidence>
<sequence length="302" mass="34473">MTIIMGSLDTQKRSKKWYMCFKPEVEKDYNYPFNKTISCSRKESMFRHNNNIFMAFSDDGGNKFDSSSDCEDRMSKDSNSNSKSKSKSKPRRRFSRVVKAFLLQSSLAKKNRSRKSGQEEKSSTRPSNLDKLINSFRNKKSSSCKESSDVDSLLTDSSRSTLFSSSTTTAPSSQSSSRASSLASNSRSESERKKSCLINLKQLNHKPATIYSKRSMNNGSYCNPRVALYFLLICLVALIFWGKAFAIFCTSTCLFLIPCWFKRVDDRTVVNNHNVESVDFDSDEYKKKVIMEGLLERSRHIN</sequence>
<feature type="region of interest" description="Disordered" evidence="1">
    <location>
        <begin position="108"/>
        <end position="131"/>
    </location>
</feature>
<organism evidence="3 4">
    <name type="scientific">Cinchona calisaya</name>
    <dbReference type="NCBI Taxonomy" id="153742"/>
    <lineage>
        <taxon>Eukaryota</taxon>
        <taxon>Viridiplantae</taxon>
        <taxon>Streptophyta</taxon>
        <taxon>Embryophyta</taxon>
        <taxon>Tracheophyta</taxon>
        <taxon>Spermatophyta</taxon>
        <taxon>Magnoliopsida</taxon>
        <taxon>eudicotyledons</taxon>
        <taxon>Gunneridae</taxon>
        <taxon>Pentapetalae</taxon>
        <taxon>asterids</taxon>
        <taxon>lamiids</taxon>
        <taxon>Gentianales</taxon>
        <taxon>Rubiaceae</taxon>
        <taxon>Cinchonoideae</taxon>
        <taxon>Cinchoneae</taxon>
        <taxon>Cinchona</taxon>
    </lineage>
</organism>
<feature type="compositionally biased region" description="Basic residues" evidence="1">
    <location>
        <begin position="84"/>
        <end position="93"/>
    </location>
</feature>
<keyword evidence="2" id="KW-0812">Transmembrane</keyword>